<protein>
    <submittedName>
        <fullName evidence="3">Putative secreted peptide</fullName>
    </submittedName>
</protein>
<keyword evidence="2" id="KW-0472">Membrane</keyword>
<evidence type="ECO:0000313" key="3">
    <source>
        <dbReference type="EMBL" id="MBW33088.1"/>
    </source>
</evidence>
<dbReference type="EMBL" id="GGFM01012337">
    <property type="protein sequence ID" value="MBW33088.1"/>
    <property type="molecule type" value="Transcribed_RNA"/>
</dbReference>
<keyword evidence="2" id="KW-0812">Transmembrane</keyword>
<feature type="transmembrane region" description="Helical" evidence="2">
    <location>
        <begin position="12"/>
        <end position="37"/>
    </location>
</feature>
<dbReference type="AlphaFoldDB" id="A0A2M3ZXH7"/>
<organism evidence="3">
    <name type="scientific">Anopheles braziliensis</name>
    <dbReference type="NCBI Taxonomy" id="58242"/>
    <lineage>
        <taxon>Eukaryota</taxon>
        <taxon>Metazoa</taxon>
        <taxon>Ecdysozoa</taxon>
        <taxon>Arthropoda</taxon>
        <taxon>Hexapoda</taxon>
        <taxon>Insecta</taxon>
        <taxon>Pterygota</taxon>
        <taxon>Neoptera</taxon>
        <taxon>Endopterygota</taxon>
        <taxon>Diptera</taxon>
        <taxon>Nematocera</taxon>
        <taxon>Culicoidea</taxon>
        <taxon>Culicidae</taxon>
        <taxon>Anophelinae</taxon>
        <taxon>Anopheles</taxon>
    </lineage>
</organism>
<accession>A0A2M3ZXH7</accession>
<reference evidence="3" key="1">
    <citation type="submission" date="2018-01" db="EMBL/GenBank/DDBJ databases">
        <title>An insight into the sialome of Amazonian anophelines.</title>
        <authorList>
            <person name="Ribeiro J.M."/>
            <person name="Scarpassa V."/>
            <person name="Calvo E."/>
        </authorList>
    </citation>
    <scope>NUCLEOTIDE SEQUENCE</scope>
    <source>
        <tissue evidence="3">Salivary glands</tissue>
    </source>
</reference>
<proteinExistence type="predicted"/>
<evidence type="ECO:0000256" key="1">
    <source>
        <dbReference type="SAM" id="MobiDB-lite"/>
    </source>
</evidence>
<feature type="region of interest" description="Disordered" evidence="1">
    <location>
        <begin position="51"/>
        <end position="80"/>
    </location>
</feature>
<feature type="compositionally biased region" description="Polar residues" evidence="1">
    <location>
        <begin position="69"/>
        <end position="80"/>
    </location>
</feature>
<feature type="compositionally biased region" description="Polar residues" evidence="1">
    <location>
        <begin position="51"/>
        <end position="60"/>
    </location>
</feature>
<evidence type="ECO:0000256" key="2">
    <source>
        <dbReference type="SAM" id="Phobius"/>
    </source>
</evidence>
<keyword evidence="2" id="KW-1133">Transmembrane helix</keyword>
<sequence>MLSGTVATDSRAIVKSFALGFLFLLPLRSSFLFLVLLSCLRYSANQQQHTTHSPSLSVSNGHDDRTGTPPVTHNIRTFAR</sequence>
<name>A0A2M3ZXH7_9DIPT</name>